<name>A0A2Z6RZ07_9GLOM</name>
<protein>
    <submittedName>
        <fullName evidence="1">Uncharacterized protein</fullName>
    </submittedName>
</protein>
<comment type="caution">
    <text evidence="1">The sequence shown here is derived from an EMBL/GenBank/DDBJ whole genome shotgun (WGS) entry which is preliminary data.</text>
</comment>
<evidence type="ECO:0000313" key="1">
    <source>
        <dbReference type="EMBL" id="GBC08298.1"/>
    </source>
</evidence>
<accession>A0A2Z6RZ07</accession>
<dbReference type="AlphaFoldDB" id="A0A2Z6RZ07"/>
<dbReference type="EMBL" id="BEXD01004204">
    <property type="protein sequence ID" value="GBC08298.1"/>
    <property type="molecule type" value="Genomic_DNA"/>
</dbReference>
<reference evidence="1 2" key="1">
    <citation type="submission" date="2017-11" db="EMBL/GenBank/DDBJ databases">
        <title>The genome of Rhizophagus clarus HR1 reveals common genetic basis of auxotrophy among arbuscular mycorrhizal fungi.</title>
        <authorList>
            <person name="Kobayashi Y."/>
        </authorList>
    </citation>
    <scope>NUCLEOTIDE SEQUENCE [LARGE SCALE GENOMIC DNA]</scope>
    <source>
        <strain evidence="1 2">HR1</strain>
    </source>
</reference>
<evidence type="ECO:0000313" key="2">
    <source>
        <dbReference type="Proteomes" id="UP000247702"/>
    </source>
</evidence>
<sequence>MQGKLGVIKIVKENLAIDNYALCWMNTQVFGIDKKLCIRCNTDDETWDHVWECTENKVSLVQLRNLAINTVIRSDSEIYEELAVKLKNDITTYSEVTSEICVRLTAQCGAAKFSKKTNNKNILVT</sequence>
<dbReference type="Proteomes" id="UP000247702">
    <property type="component" value="Unassembled WGS sequence"/>
</dbReference>
<keyword evidence="2" id="KW-1185">Reference proteome</keyword>
<organism evidence="1 2">
    <name type="scientific">Rhizophagus clarus</name>
    <dbReference type="NCBI Taxonomy" id="94130"/>
    <lineage>
        <taxon>Eukaryota</taxon>
        <taxon>Fungi</taxon>
        <taxon>Fungi incertae sedis</taxon>
        <taxon>Mucoromycota</taxon>
        <taxon>Glomeromycotina</taxon>
        <taxon>Glomeromycetes</taxon>
        <taxon>Glomerales</taxon>
        <taxon>Glomeraceae</taxon>
        <taxon>Rhizophagus</taxon>
    </lineage>
</organism>
<gene>
    <name evidence="1" type="ORF">RclHR1_00800025</name>
</gene>
<proteinExistence type="predicted"/>